<organism evidence="2 3">
    <name type="scientific">Aldrovandia affinis</name>
    <dbReference type="NCBI Taxonomy" id="143900"/>
    <lineage>
        <taxon>Eukaryota</taxon>
        <taxon>Metazoa</taxon>
        <taxon>Chordata</taxon>
        <taxon>Craniata</taxon>
        <taxon>Vertebrata</taxon>
        <taxon>Euteleostomi</taxon>
        <taxon>Actinopterygii</taxon>
        <taxon>Neopterygii</taxon>
        <taxon>Teleostei</taxon>
        <taxon>Notacanthiformes</taxon>
        <taxon>Halosauridae</taxon>
        <taxon>Aldrovandia</taxon>
    </lineage>
</organism>
<gene>
    <name evidence="2" type="ORF">AAFF_G00389870</name>
</gene>
<reference evidence="2" key="1">
    <citation type="journal article" date="2023" name="Science">
        <title>Genome structures resolve the early diversification of teleost fishes.</title>
        <authorList>
            <person name="Parey E."/>
            <person name="Louis A."/>
            <person name="Montfort J."/>
            <person name="Bouchez O."/>
            <person name="Roques C."/>
            <person name="Iampietro C."/>
            <person name="Lluch J."/>
            <person name="Castinel A."/>
            <person name="Donnadieu C."/>
            <person name="Desvignes T."/>
            <person name="Floi Bucao C."/>
            <person name="Jouanno E."/>
            <person name="Wen M."/>
            <person name="Mejri S."/>
            <person name="Dirks R."/>
            <person name="Jansen H."/>
            <person name="Henkel C."/>
            <person name="Chen W.J."/>
            <person name="Zahm M."/>
            <person name="Cabau C."/>
            <person name="Klopp C."/>
            <person name="Thompson A.W."/>
            <person name="Robinson-Rechavi M."/>
            <person name="Braasch I."/>
            <person name="Lecointre G."/>
            <person name="Bobe J."/>
            <person name="Postlethwait J.H."/>
            <person name="Berthelot C."/>
            <person name="Roest Crollius H."/>
            <person name="Guiguen Y."/>
        </authorList>
    </citation>
    <scope>NUCLEOTIDE SEQUENCE</scope>
    <source>
        <strain evidence="2">NC1722</strain>
    </source>
</reference>
<feature type="region of interest" description="Disordered" evidence="1">
    <location>
        <begin position="49"/>
        <end position="94"/>
    </location>
</feature>
<evidence type="ECO:0000313" key="2">
    <source>
        <dbReference type="EMBL" id="KAJ8401030.1"/>
    </source>
</evidence>
<dbReference type="AlphaFoldDB" id="A0AAD7SEB5"/>
<evidence type="ECO:0000256" key="1">
    <source>
        <dbReference type="SAM" id="MobiDB-lite"/>
    </source>
</evidence>
<sequence>MTPRLTRGEINHACEVRRGPKNPNLLHQSAVWRLAARFEWQLASPVVPAQPRASFSTTDNARSSLPHPSPNITSGLANMVSPGNLAINHSRTTN</sequence>
<dbReference type="Proteomes" id="UP001221898">
    <property type="component" value="Unassembled WGS sequence"/>
</dbReference>
<keyword evidence="3" id="KW-1185">Reference proteome</keyword>
<dbReference type="EMBL" id="JAINUG010000073">
    <property type="protein sequence ID" value="KAJ8401030.1"/>
    <property type="molecule type" value="Genomic_DNA"/>
</dbReference>
<accession>A0AAD7SEB5</accession>
<proteinExistence type="predicted"/>
<comment type="caution">
    <text evidence="2">The sequence shown here is derived from an EMBL/GenBank/DDBJ whole genome shotgun (WGS) entry which is preliminary data.</text>
</comment>
<feature type="compositionally biased region" description="Polar residues" evidence="1">
    <location>
        <begin position="53"/>
        <end position="63"/>
    </location>
</feature>
<evidence type="ECO:0000313" key="3">
    <source>
        <dbReference type="Proteomes" id="UP001221898"/>
    </source>
</evidence>
<name>A0AAD7SEB5_9TELE</name>
<protein>
    <submittedName>
        <fullName evidence="2">Uncharacterized protein</fullName>
    </submittedName>
</protein>